<comment type="function">
    <text evidence="32">Envelope glycoprotein gp160: Oligomerizes in the host endoplasmic reticulum into predominantly trimers. In a second time, gp160 transits in the host Golgi, where glycosylation is completed. The precursor is then proteolytically cleaved in the trans-Golgi and thereby activated by cellular furin or furin-like proteases to produce gp120 and gp41.</text>
</comment>
<dbReference type="FunFam" id="1.20.5.490:FF:000001">
    <property type="entry name" value="Envelope glycoprotein gp160"/>
    <property type="match status" value="1"/>
</dbReference>
<feature type="site" description="Cleavage; by host furin" evidence="32">
    <location>
        <begin position="514"/>
        <end position="515"/>
    </location>
</feature>
<evidence type="ECO:0000256" key="4">
    <source>
        <dbReference type="ARBA" id="ARBA00004563"/>
    </source>
</evidence>
<keyword evidence="9 32" id="KW-1032">Host cell membrane</keyword>
<evidence type="ECO:0000256" key="16">
    <source>
        <dbReference type="ARBA" id="ARBA00022729"/>
    </source>
</evidence>
<feature type="region of interest" description="CD4-binding loop" evidence="32">
    <location>
        <begin position="366"/>
        <end position="376"/>
    </location>
</feature>
<evidence type="ECO:0000256" key="21">
    <source>
        <dbReference type="ARBA" id="ARBA00022890"/>
    </source>
</evidence>
<dbReference type="CDD" id="cd09909">
    <property type="entry name" value="HIV-1-like_HR1-HR2"/>
    <property type="match status" value="1"/>
</dbReference>
<evidence type="ECO:0000256" key="15">
    <source>
        <dbReference type="ARBA" id="ARBA00022703"/>
    </source>
</evidence>
<keyword evidence="17 32" id="KW-1161">Viral attachment to host cell</keyword>
<comment type="subcellular location">
    <molecule>Surface protein gp120</molecule>
    <subcellularLocation>
        <location evidence="32">Virion membrane</location>
        <topology evidence="32">Peripheral membrane protein</topology>
    </subcellularLocation>
    <subcellularLocation>
        <location evidence="32">Host cell membrane</location>
        <topology evidence="32">Peripheral membrane protein</topology>
    </subcellularLocation>
    <subcellularLocation>
        <location evidence="32">Host endosome membrane</location>
        <topology evidence="32">Single-pass type I membrane protein</topology>
    </subcellularLocation>
    <text evidence="32">The surface protein is not anchored to the viral envelope, but associates with the extravirion surface through its binding to TM. It is probably concentrated at the site of budding and incorporated into the virions possibly by contacts between the cytoplasmic tail of Env and the N-terminus of Gag.</text>
</comment>
<feature type="domain" description="Retroviral envelope protein GP41-like" evidence="36">
    <location>
        <begin position="533"/>
        <end position="723"/>
    </location>
</feature>
<feature type="transmembrane region" description="Helical" evidence="33">
    <location>
        <begin position="681"/>
        <end position="708"/>
    </location>
</feature>
<evidence type="ECO:0000256" key="6">
    <source>
        <dbReference type="ARBA" id="ARBA00004650"/>
    </source>
</evidence>
<dbReference type="GO" id="GO:0019082">
    <property type="term" value="P:viral protein processing"/>
    <property type="evidence" value="ECO:0007669"/>
    <property type="project" value="UniProtKB-UniRule"/>
</dbReference>
<feature type="chain" id="PRO_5023428807" description="Transmembrane protein gp41" evidence="32">
    <location>
        <begin position="515"/>
        <end position="859"/>
    </location>
</feature>
<comment type="similarity">
    <text evidence="32">Belongs to the HIV-1 env protein family.</text>
</comment>
<keyword evidence="21 32" id="KW-1164">Virus endocytosis by host</keyword>
<comment type="domain">
    <text evidence="32">The YXXL motif is involved in determining the exact site of viral release at the surface of infected mononuclear cells and promotes endocytosis. YXXL and di-leucine endocytosis motifs interact directly or indirectly with the clathrin adapter complexes, opperate independently, and their activities are not additive.</text>
</comment>
<keyword evidence="18 32" id="KW-0946">Virion</keyword>
<evidence type="ECO:0000256" key="26">
    <source>
        <dbReference type="ARBA" id="ARBA00023139"/>
    </source>
</evidence>
<dbReference type="InterPro" id="IPR037527">
    <property type="entry name" value="Gp160"/>
</dbReference>
<keyword evidence="29 32" id="KW-0899">Viral immunoevasion</keyword>
<dbReference type="GO" id="GO:0020002">
    <property type="term" value="C:host cell plasma membrane"/>
    <property type="evidence" value="ECO:0007669"/>
    <property type="project" value="UniProtKB-SubCell"/>
</dbReference>
<dbReference type="SUPFAM" id="SSF58069">
    <property type="entry name" value="Virus ectodomain"/>
    <property type="match status" value="1"/>
</dbReference>
<accession>Q5VFJ2</accession>
<comment type="subcellular location">
    <subcellularLocation>
        <location evidence="3">Host cell membrane</location>
        <topology evidence="3">Peripheral membrane protein</topology>
    </subcellularLocation>
    <subcellularLocation>
        <location evidence="1">Host cell membrane</location>
        <topology evidence="1">Single-pass type I membrane protein</topology>
    </subcellularLocation>
    <subcellularLocation>
        <location evidence="2">Host endosome membrane</location>
        <topology evidence="2">Peripheral membrane protein</topology>
    </subcellularLocation>
    <subcellularLocation>
        <location evidence="5">Host endosome membrane</location>
        <topology evidence="5">Single-pass type I membrane protein</topology>
    </subcellularLocation>
    <subcellularLocation>
        <location evidence="6">Virion membrane</location>
        <topology evidence="6">Peripheral membrane protein</topology>
    </subcellularLocation>
    <subcellularLocation>
        <location evidence="4">Virion membrane</location>
        <topology evidence="4">Single-pass type I membrane protein</topology>
    </subcellularLocation>
</comment>
<comment type="PTM">
    <text evidence="32">Palmitoylation of the transmembrane protein and of Env polyprotein (prior to its proteolytic cleavage) is essential for their association with host cell membrane lipid rafts. Palmitoylation is therefore required for envelope trafficking to classical lipid rafts, but not for viral replication.</text>
</comment>
<gene>
    <name evidence="32 37" type="primary">env</name>
</gene>
<keyword evidence="12 32" id="KW-1162">Viral penetration into host cytoplasm</keyword>
<dbReference type="HAMAP" id="MF_04083">
    <property type="entry name" value="HIV_ENV"/>
    <property type="match status" value="1"/>
</dbReference>
<dbReference type="GO" id="GO:1903911">
    <property type="term" value="P:positive regulation of receptor clustering"/>
    <property type="evidence" value="ECO:0007669"/>
    <property type="project" value="UniProtKB-UniRule"/>
</dbReference>
<dbReference type="Gene3D" id="2.170.40.20">
    <property type="entry name" value="Human immunodeficiency virus 1, Gp160, envelope glycoprotein"/>
    <property type="match status" value="2"/>
</dbReference>
<keyword evidence="11 32" id="KW-0945">Host-virus interaction</keyword>
<keyword evidence="15 32" id="KW-0053">Apoptosis</keyword>
<dbReference type="Gene3D" id="1.20.5.490">
    <property type="entry name" value="Single helix bin"/>
    <property type="match status" value="1"/>
</dbReference>
<evidence type="ECO:0000256" key="29">
    <source>
        <dbReference type="ARBA" id="ARBA00023280"/>
    </source>
</evidence>
<dbReference type="FunFam" id="1.10.287.210:FF:000001">
    <property type="entry name" value="Envelope glycoprotein gp160"/>
    <property type="match status" value="1"/>
</dbReference>
<comment type="miscellaneous">
    <text evidence="32">Inhibitors targeting HIV-1 viral envelope proteins are used as antiretroviral drugs. Attachment of virions to the cell surface via non-specific interactions and CD4 binding can be blocked by inhibitors that include cyanovirin-N, cyclotriazadisulfonamide analogs, PRO 2000, TNX 355 and PRO 542. In addition, BMS 806 can block CD4-induced conformational changes. Env interactions with the coreceptor molecules can be targeted by CCR5 antagonists including SCH-D, maraviroc (UK 427857) and aplaviroc (GW 873140), and the CXCR4 antagonist AMD 070. Fusion of viral and cellular membranes can be inhibited by peptides such as enfuvirtide and tifuvirtide (T 1249). Resistance to inhibitors associated with mutations in Env are observed. Most of the time, single mutations confer only a modest reduction in drug susceptibility. Combination of several mutations is usually required to develop a high-level drug resistance.</text>
</comment>
<comment type="subcellular location">
    <molecule>Transmembrane protein gp41</molecule>
    <subcellularLocation>
        <location evidence="32">Virion membrane</location>
        <topology evidence="32">Single-pass type I membrane protein</topology>
    </subcellularLocation>
    <subcellularLocation>
        <location evidence="32">Host cell membrane</location>
        <topology evidence="32">Single-pass type I membrane protein</topology>
    </subcellularLocation>
    <subcellularLocation>
        <location evidence="32">Host endosome membrane</location>
        <topology evidence="32">Single-pass type I membrane protein</topology>
    </subcellularLocation>
    <text evidence="32">It is probably concentrated at the site of budding and incorporated into the virions possibly by contacts between the cytoplasmic tail of Env and the N-terminus of Gag.</text>
</comment>
<keyword evidence="31 32" id="KW-1160">Virus entry into host cell</keyword>
<keyword evidence="30 32" id="KW-0449">Lipoprotein</keyword>
<feature type="domain" description="Human immunodeficiency virus 1 envelope glycoprotein Gp120" evidence="35">
    <location>
        <begin position="33"/>
        <end position="514"/>
    </location>
</feature>
<evidence type="ECO:0000256" key="28">
    <source>
        <dbReference type="ARBA" id="ARBA00023180"/>
    </source>
</evidence>
<dbReference type="GO" id="GO:0052031">
    <property type="term" value="P:symbiont-mediated perturbation of host defense response"/>
    <property type="evidence" value="ECO:0007669"/>
    <property type="project" value="UniProtKB-UniRule"/>
</dbReference>
<comment type="function">
    <text evidence="32">Surface protein gp120: Attaches the virus to the host lymphoid cell by binding to the primary receptor CD4. This interaction induces a structural rearrangement creating a high affinity binding site for a chemokine coreceptor like CXCR4 and/or CCR5. Acts as a ligand for CD209/DC-SIGN and CLEC4M/DC-SIGNR, which are respectively found on dendritic cells (DCs), and on endothelial cells of liver sinusoids and lymph node sinuses. These interactions allow capture of viral particles at mucosal surfaces by these cells and subsequent transmission to permissive cells. HIV subverts the migration properties of dendritic cells to gain access to CD4+ T-cells in lymph nodes. Virus transmission to permissive T-cells occurs either in trans (without DCs infection, through viral capture and transmission), or in cis (following DCs productive infection, through the usual CD4-gp120 interaction), thereby inducing a robust infection. In trans infection, bound virions remain infectious over days and it is proposed that they are not degraded, but protected in non-lysosomal acidic organelles within the DCs close to the cell membrane thus contributing to the viral infectious potential during DCs' migration from the periphery to the lymphoid tissues. On arrival at lymphoid tissues, intact virions recycle back to DCs' cell surface allowing virus transmission to CD4+ T-cells.</text>
</comment>
<sequence length="859" mass="97938">MRVREIERNYLCLWRWGIMLLGMLMTYSVAEKKWVTVYYGVPVWKEATTTLFCASDAKSYKTEVHNIWATHACVPTDPNPREIELENVTENFNMWKNNMVEQMHEDIISLWDQSLKPCVKLTPLCVTLNCTDARRNETRNNITGMENNDQIEMKNCSFNITTKLIDKKKQVHALFYRLDVVQIDNDTSNSNYSNYRLINCNTSAITQACPKVTFEPIPIHYCAPAGFAILKCRDKKFNGTGPCKNVSTVQCTHGIRPVVSTQLLLNGSLAEEEIIIRSENLTNNAKTLIVQLNESVEINCTRPYYNQIRQRTSIGQGQALYTTRVTGDIRKAYCNISKAGWNKTLQQVAKKLGDLFNQTTIIFKPSSGGDPEITTHSFNCGGEFFYCNTSKLFNSAWNDSTWNIGNNNTGSDNETIIIPCRIKQIINMWQGVGKAMYAPPIEGWINCASNITGLLLVRDGGGANDSQNETFRPQGGDMRDNWRSELYKYKVVKIEPLGIAPTKAKRRVVEREKRAIGLGAMFLGFLGAAGSTMGAASLTLTVQARQLLSGIVQHQNNLLMAIEAQQHLLQLTVWGIKQLQARILAVERYLQDQQLLGSWGCSGRHICTTTVPWNSSWSNKSIDDIWNNMTWMEWEKEIDNYTGVIYRLIEESQTQQEKNEQELLQLDKWASLWDWFSITKWLWYIKIFIMIVGGLIGLRIVFTVLSLVNRVRQGYSPLSFQTLFPAPRGPDRPEEIEEGGGEQGRGRSTRLVNGFSTLIWDDLRNLCLFSYHRLRDLILIATRIVELLGRRGWEAIKYLWNLLQYWSQELKTSAISLFNATAVAVAEGTDRVIEVVQRFFRGILNVPTRIRQGLERALL</sequence>
<feature type="region of interest" description="Fusion peptide" evidence="32">
    <location>
        <begin position="515"/>
        <end position="535"/>
    </location>
</feature>
<proteinExistence type="inferred from homology"/>
<protein>
    <recommendedName>
        <fullName evidence="32">Envelope glycoprotein gp160</fullName>
    </recommendedName>
    <alternativeName>
        <fullName evidence="32">Env polyprotein</fullName>
    </alternativeName>
    <component>
        <recommendedName>
            <fullName evidence="32">Surface protein gp120</fullName>
            <shortName evidence="32">SU</shortName>
        </recommendedName>
        <alternativeName>
            <fullName evidence="32">Glycoprotein 120</fullName>
            <shortName evidence="32">gp120</shortName>
        </alternativeName>
    </component>
    <component>
        <recommendedName>
            <fullName evidence="32">Transmembrane protein gp41</fullName>
            <shortName evidence="32">TM</shortName>
        </recommendedName>
        <alternativeName>
            <fullName evidence="32">Glycoprotein 41</fullName>
            <shortName evidence="32">gp41</shortName>
        </alternativeName>
    </component>
</protein>
<evidence type="ECO:0000256" key="12">
    <source>
        <dbReference type="ARBA" id="ARBA00022595"/>
    </source>
</evidence>
<comment type="domain">
    <text evidence="32">The membrane proximal external region (MPER) present in gp41 is a tryptophan-rich region recognized by the antibodies 2F5, Z13, and 4E10. MPER seems to play a role in fusion.</text>
</comment>
<feature type="region of interest" description="Immunosuppression" evidence="32">
    <location>
        <begin position="577"/>
        <end position="595"/>
    </location>
</feature>
<keyword evidence="23 32" id="KW-1039">Host endosome</keyword>
<feature type="region of interest" description="V4" evidence="32">
    <location>
        <begin position="387"/>
        <end position="420"/>
    </location>
</feature>
<dbReference type="GO" id="GO:0039654">
    <property type="term" value="P:fusion of virus membrane with host endosome membrane"/>
    <property type="evidence" value="ECO:0007669"/>
    <property type="project" value="UniProtKB-UniRule"/>
</dbReference>
<feature type="region of interest" description="Disordered" evidence="34">
    <location>
        <begin position="724"/>
        <end position="748"/>
    </location>
</feature>
<feature type="disulfide bond" evidence="32">
    <location>
        <begin position="387"/>
        <end position="420"/>
    </location>
</feature>
<keyword evidence="14 32" id="KW-0812">Transmembrane</keyword>
<evidence type="ECO:0000256" key="33">
    <source>
        <dbReference type="RuleBase" id="RU363095"/>
    </source>
</evidence>
<keyword evidence="22 32" id="KW-1133">Transmembrane helix</keyword>
<comment type="function">
    <text evidence="32">Transmembrane protein gp41: Acts as a class I viral fusion protein. Under the current model, the protein has at least 3 conformational states: pre-fusion native state, pre-hairpin intermediate state, and post-fusion hairpin state. During fusion of viral and target intracellular membranes, the coiled coil regions (heptad repeats) assume a trimer-of-hairpins structure, positioning the fusion peptide in close proximity to the C-terminal region of the ectodomain. The formation of this structure appears to drive apposition and subsequent fusion of viral and target cell membranes. Complete fusion occurs in host cell endosomes and is dynamin-dependent, however some lipid transfer might occur at the plasma membrane. The virus undergoes clathrin-dependent internalization long before endosomal fusion, thus minimizing the surface exposure of conserved viral epitopes during fusion and reducing the efficacy of inhibitors targeting these epitopes. Membranes fusion leads to delivery of the nucleocapsid into the cytoplasm.</text>
</comment>
<dbReference type="InterPro" id="IPR000777">
    <property type="entry name" value="HIV1_Gp120"/>
</dbReference>
<dbReference type="FunFam" id="2.170.40.20:FF:000002">
    <property type="entry name" value="Envelope glycoprotein gp160"/>
    <property type="match status" value="1"/>
</dbReference>
<dbReference type="GO" id="GO:0055036">
    <property type="term" value="C:virion membrane"/>
    <property type="evidence" value="ECO:0007669"/>
    <property type="project" value="UniProtKB-SubCell"/>
</dbReference>
<organismHost>
    <name type="scientific">Homo sapiens</name>
    <name type="common">Human</name>
    <dbReference type="NCBI Taxonomy" id="9606"/>
</organismHost>
<evidence type="ECO:0000256" key="11">
    <source>
        <dbReference type="ARBA" id="ARBA00022581"/>
    </source>
</evidence>
<evidence type="ECO:0000256" key="19">
    <source>
        <dbReference type="ARBA" id="ARBA00022870"/>
    </source>
</evidence>
<dbReference type="GO" id="GO:0044175">
    <property type="term" value="C:host cell endosome membrane"/>
    <property type="evidence" value="ECO:0007669"/>
    <property type="project" value="UniProtKB-SubCell"/>
</dbReference>
<dbReference type="Pfam" id="PF00516">
    <property type="entry name" value="GP120"/>
    <property type="match status" value="1"/>
</dbReference>
<evidence type="ECO:0000259" key="35">
    <source>
        <dbReference type="Pfam" id="PF00516"/>
    </source>
</evidence>
<dbReference type="GO" id="GO:1903908">
    <property type="term" value="P:positive regulation of plasma membrane raft polarization"/>
    <property type="evidence" value="ECO:0007669"/>
    <property type="project" value="UniProtKB-UniRule"/>
</dbReference>
<comment type="domain">
    <text evidence="32 33">The 17 amino acids long immunosuppressive region is present in many retroviral envelope proteins. Synthetic peptides derived from this relatively conserved sequence inhibit immune function in vitro and in vivo.</text>
</comment>
<feature type="disulfide bond" evidence="32">
    <location>
        <begin position="601"/>
        <end position="607"/>
    </location>
</feature>
<dbReference type="GO" id="GO:0019064">
    <property type="term" value="P:fusion of virus membrane with host plasma membrane"/>
    <property type="evidence" value="ECO:0007669"/>
    <property type="project" value="UniProtKB-UniRule"/>
</dbReference>
<keyword evidence="8 32" id="KW-1170">Fusion of virus membrane with host endosomal membrane</keyword>
<comment type="PTM">
    <text evidence="32">Specific enzymatic cleavages in vivo yield mature proteins. Envelope glycoproteins are synthesized as a inactive precursor that is heavily N-glycosylated and processed likely by host cell furin in the Golgi to yield the mature SU and TM proteins. The cleavage site between SU and TM requires the minimal sequence [KR]-X-[KR]-R. About 2 of the 9 disulfide bonds of gp41 are reduced by P4HB/PDI, following binding to CD4 receptor.</text>
</comment>
<evidence type="ECO:0000256" key="34">
    <source>
        <dbReference type="SAM" id="MobiDB-lite"/>
    </source>
</evidence>
<keyword evidence="24 32" id="KW-0175">Coiled coil</keyword>
<evidence type="ECO:0000256" key="30">
    <source>
        <dbReference type="ARBA" id="ARBA00023288"/>
    </source>
</evidence>
<evidence type="ECO:0000256" key="9">
    <source>
        <dbReference type="ARBA" id="ARBA00022511"/>
    </source>
</evidence>
<evidence type="ECO:0000256" key="14">
    <source>
        <dbReference type="ARBA" id="ARBA00022692"/>
    </source>
</evidence>
<comment type="miscellaneous">
    <text evidence="32">HIV-1 lineages are divided in three main groups, M (for Major), O (for Outlier), and N (for New, or Non-M, Non-O). The vast majority of strains found worldwide belong to the group M. Group O seems to be endemic to and largely confined to Cameroon and neighboring countries in West Central Africa, where these viruses represent a small minority of HIV-1 strains. The group N is represented by a limited number of isolates from Cameroonian persons. The group M is further subdivided in 9 clades or subtypes (A to D, F to H, J and K).</text>
</comment>
<evidence type="ECO:0000256" key="2">
    <source>
        <dbReference type="ARBA" id="ARBA00004433"/>
    </source>
</evidence>
<feature type="short sequence motif" description="YXXL motif; contains endocytosis signal" evidence="32">
    <location>
        <begin position="715"/>
        <end position="718"/>
    </location>
</feature>
<evidence type="ECO:0000256" key="13">
    <source>
        <dbReference type="ARBA" id="ARBA00022685"/>
    </source>
</evidence>
<dbReference type="InterPro" id="IPR036377">
    <property type="entry name" value="Gp120_core_sf"/>
</dbReference>
<feature type="region of interest" description="MPER; binding to GalCer" evidence="32">
    <location>
        <begin position="665"/>
        <end position="686"/>
    </location>
</feature>
<feature type="chain" id="PRO_5023428806" description="Envelope glycoprotein gp160" evidence="32">
    <location>
        <begin position="32"/>
        <end position="859"/>
    </location>
</feature>
<name>Q5VFJ2_HV1</name>
<evidence type="ECO:0000256" key="17">
    <source>
        <dbReference type="ARBA" id="ARBA00022804"/>
    </source>
</evidence>
<evidence type="ECO:0000256" key="23">
    <source>
        <dbReference type="ARBA" id="ARBA00023046"/>
    </source>
</evidence>
<evidence type="ECO:0000256" key="31">
    <source>
        <dbReference type="ARBA" id="ARBA00023296"/>
    </source>
</evidence>
<evidence type="ECO:0000256" key="24">
    <source>
        <dbReference type="ARBA" id="ARBA00023054"/>
    </source>
</evidence>
<dbReference type="GO" id="GO:0075512">
    <property type="term" value="P:clathrin-dependent endocytosis of virus by host cell"/>
    <property type="evidence" value="ECO:0007669"/>
    <property type="project" value="UniProtKB-UniRule"/>
</dbReference>
<dbReference type="GO" id="GO:0019062">
    <property type="term" value="P:virion attachment to host cell"/>
    <property type="evidence" value="ECO:0007669"/>
    <property type="project" value="UniProtKB-UniRule"/>
</dbReference>
<evidence type="ECO:0000256" key="7">
    <source>
        <dbReference type="ARBA" id="ARBA00022506"/>
    </source>
</evidence>
<keyword evidence="10 32" id="KW-1165">Clathrin-mediated endocytosis of virus by host</keyword>
<evidence type="ECO:0000256" key="32">
    <source>
        <dbReference type="HAMAP-Rule" id="MF_04083"/>
    </source>
</evidence>
<keyword evidence="13 32" id="KW-0165">Cleavage on pair of basic residues</keyword>
<dbReference type="GO" id="GO:0005198">
    <property type="term" value="F:structural molecule activity"/>
    <property type="evidence" value="ECO:0007669"/>
    <property type="project" value="UniProtKB-UniRule"/>
</dbReference>
<feature type="disulfide bond" evidence="32">
    <location>
        <begin position="222"/>
        <end position="251"/>
    </location>
</feature>
<dbReference type="InterPro" id="IPR000328">
    <property type="entry name" value="GP41-like"/>
</dbReference>
<dbReference type="Gene3D" id="1.10.287.210">
    <property type="match status" value="1"/>
</dbReference>
<reference evidence="37" key="2">
    <citation type="journal article" date="2004" name="AIDS Res. Hum. Retroviruses">
        <title>Substitution of hiv type-1 non-B env genes in C2, a subtype B cassette system, results in functional chimeric viruses.</title>
        <authorList>
            <person name="Zheng N.N."/>
            <person name="Daniels R.S."/>
        </authorList>
    </citation>
    <scope>NUCLEOTIDE SEQUENCE</scope>
    <source>
        <strain evidence="37">C2-92UG001</strain>
    </source>
</reference>
<evidence type="ECO:0000256" key="10">
    <source>
        <dbReference type="ARBA" id="ARBA00022570"/>
    </source>
</evidence>
<evidence type="ECO:0000256" key="1">
    <source>
        <dbReference type="ARBA" id="ARBA00004402"/>
    </source>
</evidence>
<feature type="disulfide bond" evidence="32">
    <location>
        <begin position="53"/>
        <end position="73"/>
    </location>
</feature>
<evidence type="ECO:0000256" key="20">
    <source>
        <dbReference type="ARBA" id="ARBA00022879"/>
    </source>
</evidence>
<evidence type="ECO:0000259" key="36">
    <source>
        <dbReference type="Pfam" id="PF00517"/>
    </source>
</evidence>
<feature type="topological domain" description="Cytoplasmic" evidence="32">
    <location>
        <begin position="709"/>
        <end position="859"/>
    </location>
</feature>
<keyword evidence="16 32" id="KW-0732">Signal</keyword>
<evidence type="ECO:0000256" key="3">
    <source>
        <dbReference type="ARBA" id="ARBA00004505"/>
    </source>
</evidence>
<feature type="disulfide bond" evidence="32">
    <location>
        <begin position="380"/>
        <end position="447"/>
    </location>
</feature>
<dbReference type="FunFam" id="2.170.40.20:FF:000003">
    <property type="entry name" value="Envelope glycoprotein gp160"/>
    <property type="match status" value="1"/>
</dbReference>
<feature type="lipid moiety-binding region" description="S-palmitoyl cysteine; by host" evidence="32">
    <location>
        <position position="767"/>
    </location>
</feature>
<evidence type="ECO:0000256" key="22">
    <source>
        <dbReference type="ARBA" id="ARBA00022989"/>
    </source>
</evidence>
<dbReference type="SUPFAM" id="SSF56502">
    <property type="entry name" value="gp120 core"/>
    <property type="match status" value="1"/>
</dbReference>
<reference evidence="37" key="1">
    <citation type="journal article" date="2002" name="AIDS Res. Hum. Retroviruses">
        <title>Construction and characterization of a full-length HIV-1(92UG001) subtype D infectious molecular clone.</title>
        <authorList>
            <person name="Novelli P."/>
            <person name="Vella C."/>
            <person name="Oxford J."/>
            <person name="Daniels R.S."/>
        </authorList>
    </citation>
    <scope>NUCLEOTIDE SEQUENCE</scope>
    <source>
        <strain evidence="37">C2-92UG001</strain>
    </source>
</reference>
<organism evidence="37">
    <name type="scientific">Human immunodeficiency virus type 1</name>
    <name type="common">HIV-1</name>
    <dbReference type="NCBI Taxonomy" id="11676"/>
    <lineage>
        <taxon>Viruses</taxon>
        <taxon>Riboviria</taxon>
        <taxon>Pararnavirae</taxon>
        <taxon>Artverviricota</taxon>
        <taxon>Revtraviricetes</taxon>
        <taxon>Ortervirales</taxon>
        <taxon>Retroviridae</taxon>
        <taxon>Orthoretrovirinae</taxon>
        <taxon>Lentivirus</taxon>
        <taxon>Lentivirus humimdef1</taxon>
    </lineage>
</organism>
<feature type="disulfide bond" evidence="32">
    <location>
        <begin position="232"/>
        <end position="243"/>
    </location>
</feature>
<feature type="disulfide bond" evidence="32">
    <location>
        <begin position="130"/>
        <end position="156"/>
    </location>
</feature>
<evidence type="ECO:0000256" key="8">
    <source>
        <dbReference type="ARBA" id="ARBA00022510"/>
    </source>
</evidence>
<keyword evidence="20 32" id="KW-0261">Viral envelope protein</keyword>
<evidence type="ECO:0000313" key="37">
    <source>
        <dbReference type="EMBL" id="AAS75503.1"/>
    </source>
</evidence>
<feature type="transmembrane region" description="Helical" evidence="33">
    <location>
        <begin position="515"/>
        <end position="538"/>
    </location>
</feature>
<evidence type="ECO:0000256" key="5">
    <source>
        <dbReference type="ARBA" id="ARBA00004578"/>
    </source>
</evidence>
<evidence type="ECO:0000256" key="18">
    <source>
        <dbReference type="ARBA" id="ARBA00022844"/>
    </source>
</evidence>
<keyword evidence="25 32" id="KW-0472">Membrane</keyword>
<comment type="caution">
    <text evidence="32 33">Lacks conserved residue(s) required for the propagation of feature annotation.</text>
</comment>
<keyword evidence="7 32" id="KW-1168">Fusion of virus membrane with host membrane</keyword>
<dbReference type="GO" id="GO:0016020">
    <property type="term" value="C:membrane"/>
    <property type="evidence" value="ECO:0007669"/>
    <property type="project" value="UniProtKB-UniRule"/>
</dbReference>
<evidence type="ECO:0000256" key="27">
    <source>
        <dbReference type="ARBA" id="ARBA00023157"/>
    </source>
</evidence>
<keyword evidence="26 32" id="KW-0564">Palmitate</keyword>
<comment type="PTM">
    <text evidence="32">Highly glycosylated by host. The high number of glycan on the protein is reffered to as 'glycan shield' because it contributes to hide protein sequence from adaptive immune system.</text>
</comment>
<dbReference type="EMBL" id="AY494965">
    <property type="protein sequence ID" value="AAS75503.1"/>
    <property type="molecule type" value="Genomic_RNA"/>
</dbReference>
<comment type="domain">
    <text evidence="32">The CD4-binding region is targeted by the antibody b12.</text>
</comment>
<keyword evidence="28 32" id="KW-0325">Glycoprotein</keyword>
<comment type="subunit">
    <text evidence="32">The mature envelope protein (Env) consists of a homotrimer of non-covalently associated gp120-gp41 heterodimers. The resulting complex protrudes from the virus surface as a spike. There seems to be as few as 10 spikes on the average virion. Surface protein gp120 interacts with host CD4, CCR5 and CXCR4. Gp120 also interacts with the C-type lectins CD209/DC-SIGN and CLEC4M/DC-SIGNR (collectively referred to as DC-SIGN(R)). Gp120 and gp41 interact with GalCer. Gp120 interacts with host ITGA4/ITGB7 complex; on CD4+ T-cells, this interaction results in rapid activation of integrin ITGAL/LFA-1, which facilitates efficient cell-to-cell spreading of HIV-1. Gp120 interacts with cell-associated heparan sulfate; this interaction increases virus infectivity on permissive cells and may be involved in infection of CD4- cells.</text>
</comment>
<feature type="transmembrane region" description="Helical" evidence="33">
    <location>
        <begin position="13"/>
        <end position="30"/>
    </location>
</feature>
<dbReference type="Pfam" id="PF00517">
    <property type="entry name" value="GP41"/>
    <property type="match status" value="1"/>
</dbReference>
<feature type="region of interest" description="V1" evidence="32">
    <location>
        <begin position="130"/>
        <end position="155"/>
    </location>
</feature>
<keyword evidence="27 32" id="KW-1015">Disulfide bond</keyword>
<feature type="short sequence motif" description="Di-leucine internalization motif" evidence="32">
    <location>
        <begin position="858"/>
        <end position="859"/>
    </location>
</feature>
<evidence type="ECO:0000256" key="25">
    <source>
        <dbReference type="ARBA" id="ARBA00023136"/>
    </source>
</evidence>
<dbReference type="GO" id="GO:0019031">
    <property type="term" value="C:viral envelope"/>
    <property type="evidence" value="ECO:0007669"/>
    <property type="project" value="UniProtKB-KW"/>
</dbReference>
<feature type="coiled-coil region" evidence="32">
    <location>
        <begin position="636"/>
        <end position="670"/>
    </location>
</feature>
<comment type="domain">
    <text evidence="32">Some of the most genetically diverse regions of the viral genome are present in Env. They are called variable regions 1 through 5 (V1 through V5). Coreceptor usage of gp120 is determined mainly by the primary structure of the third variable region (V3) in the outer domain of gp120. The sequence of V3 determines which coreceptor, CCR5 and/or CXCR4 (corresponding to R5/macrophage, X4/T cell and R5X4/T cell and macrophage tropism), is used to trigger the fusion potential of the Env complex, and hence which cells the virus can infect. Binding to CCR5 involves a region adjacent in addition to V3.</text>
</comment>
<keyword evidence="19 32" id="KW-1043">Host membrane</keyword>